<dbReference type="Proteomes" id="UP000678228">
    <property type="component" value="Unassembled WGS sequence"/>
</dbReference>
<dbReference type="SUPFAM" id="SSF100985">
    <property type="entry name" value="Sporulation inhibitor Sda"/>
    <property type="match status" value="1"/>
</dbReference>
<reference evidence="1" key="1">
    <citation type="submission" date="2021-03" db="EMBL/GenBank/DDBJ databases">
        <title>Bacillus suaedae sp. nov., isolated from Suaeda aralocaspica.</title>
        <authorList>
            <person name="Lei R.F.R."/>
        </authorList>
    </citation>
    <scope>NUCLEOTIDE SEQUENCE</scope>
    <source>
        <strain evidence="1">YZJH907-2</strain>
    </source>
</reference>
<dbReference type="RefSeq" id="WP_210598058.1">
    <property type="nucleotide sequence ID" value="NZ_JAGKSQ010000006.1"/>
</dbReference>
<organism evidence="1 2">
    <name type="scientific">Halalkalibacter suaedae</name>
    <dbReference type="NCBI Taxonomy" id="2822140"/>
    <lineage>
        <taxon>Bacteria</taxon>
        <taxon>Bacillati</taxon>
        <taxon>Bacillota</taxon>
        <taxon>Bacilli</taxon>
        <taxon>Bacillales</taxon>
        <taxon>Bacillaceae</taxon>
        <taxon>Halalkalibacter</taxon>
    </lineage>
</organism>
<dbReference type="AlphaFoldDB" id="A0A940WXA6"/>
<proteinExistence type="predicted"/>
<dbReference type="EMBL" id="JAGKSQ010000006">
    <property type="protein sequence ID" value="MBP3952352.1"/>
    <property type="molecule type" value="Genomic_DNA"/>
</dbReference>
<protein>
    <submittedName>
        <fullName evidence="1">Sporulation histidine kinase inhibitor Sda</fullName>
    </submittedName>
</protein>
<name>A0A940WXA6_9BACI</name>
<dbReference type="Pfam" id="PF08970">
    <property type="entry name" value="Sda"/>
    <property type="match status" value="1"/>
</dbReference>
<evidence type="ECO:0000313" key="2">
    <source>
        <dbReference type="Proteomes" id="UP000678228"/>
    </source>
</evidence>
<sequence length="49" mass="5662">MDILSNELLIQAYERAIKEGLSSDFVDLLFQEISKRNLKNQLSKPPVQK</sequence>
<dbReference type="InterPro" id="IPR036916">
    <property type="entry name" value="Sda_sf"/>
</dbReference>
<evidence type="ECO:0000313" key="1">
    <source>
        <dbReference type="EMBL" id="MBP3952352.1"/>
    </source>
</evidence>
<gene>
    <name evidence="1" type="ORF">J7W16_14610</name>
</gene>
<accession>A0A940WXA6</accession>
<keyword evidence="2" id="KW-1185">Reference proteome</keyword>
<comment type="caution">
    <text evidence="1">The sequence shown here is derived from an EMBL/GenBank/DDBJ whole genome shotgun (WGS) entry which is preliminary data.</text>
</comment>
<dbReference type="InterPro" id="IPR015064">
    <property type="entry name" value="Sda"/>
</dbReference>
<dbReference type="Gene3D" id="1.10.287.1100">
    <property type="entry name" value="Sporulation inhibitor A"/>
    <property type="match status" value="1"/>
</dbReference>